<sequence>MKPPRTNGAMLLALVAVLSLAGCAHENDERDEQRETERGTSLTITTRQTIGDVMYIEGAVPDIVVESADGTTVRPTRQRRDMWIWDGLTPGTYTLRAGLRPCGGNCGSLDRVTDKCRGDYEVEGEVRLHVHLEAGRPCEIEEAADR</sequence>
<keyword evidence="3" id="KW-1185">Reference proteome</keyword>
<proteinExistence type="predicted"/>
<evidence type="ECO:0000256" key="1">
    <source>
        <dbReference type="SAM" id="SignalP"/>
    </source>
</evidence>
<name>A0A5B1L7J7_9ACTN</name>
<reference evidence="2 3" key="2">
    <citation type="submission" date="2019-09" db="EMBL/GenBank/DDBJ databases">
        <authorList>
            <person name="Jin C."/>
        </authorList>
    </citation>
    <scope>NUCLEOTIDE SEQUENCE [LARGE SCALE GENOMIC DNA]</scope>
    <source>
        <strain evidence="2 3">BN130099</strain>
    </source>
</reference>
<accession>A0A5B1L7J7</accession>
<protein>
    <recommendedName>
        <fullName evidence="4">Carboxypeptidase regulatory-like domain-containing protein</fullName>
    </recommendedName>
</protein>
<evidence type="ECO:0000313" key="3">
    <source>
        <dbReference type="Proteomes" id="UP000325003"/>
    </source>
</evidence>
<reference evidence="2 3" key="1">
    <citation type="submission" date="2019-09" db="EMBL/GenBank/DDBJ databases">
        <title>Nocardioides panacisoli sp. nov., isolated from the soil of a ginseng field.</title>
        <authorList>
            <person name="Cho C."/>
        </authorList>
    </citation>
    <scope>NUCLEOTIDE SEQUENCE [LARGE SCALE GENOMIC DNA]</scope>
    <source>
        <strain evidence="2 3">BN130099</strain>
    </source>
</reference>
<dbReference type="Proteomes" id="UP000325003">
    <property type="component" value="Unassembled WGS sequence"/>
</dbReference>
<keyword evidence="1" id="KW-0732">Signal</keyword>
<evidence type="ECO:0000313" key="2">
    <source>
        <dbReference type="EMBL" id="KAA1416454.1"/>
    </source>
</evidence>
<evidence type="ECO:0008006" key="4">
    <source>
        <dbReference type="Google" id="ProtNLM"/>
    </source>
</evidence>
<gene>
    <name evidence="2" type="ORF">F0U44_19275</name>
</gene>
<dbReference type="RefSeq" id="WP_149729995.1">
    <property type="nucleotide sequence ID" value="NZ_VUJV01000007.1"/>
</dbReference>
<feature type="signal peptide" evidence="1">
    <location>
        <begin position="1"/>
        <end position="26"/>
    </location>
</feature>
<feature type="chain" id="PRO_5022716318" description="Carboxypeptidase regulatory-like domain-containing protein" evidence="1">
    <location>
        <begin position="27"/>
        <end position="146"/>
    </location>
</feature>
<dbReference type="AlphaFoldDB" id="A0A5B1L7J7"/>
<comment type="caution">
    <text evidence="2">The sequence shown here is derived from an EMBL/GenBank/DDBJ whole genome shotgun (WGS) entry which is preliminary data.</text>
</comment>
<organism evidence="2 3">
    <name type="scientific">Nocardioides humilatus</name>
    <dbReference type="NCBI Taxonomy" id="2607660"/>
    <lineage>
        <taxon>Bacteria</taxon>
        <taxon>Bacillati</taxon>
        <taxon>Actinomycetota</taxon>
        <taxon>Actinomycetes</taxon>
        <taxon>Propionibacteriales</taxon>
        <taxon>Nocardioidaceae</taxon>
        <taxon>Nocardioides</taxon>
    </lineage>
</organism>
<dbReference type="EMBL" id="VUJV01000007">
    <property type="protein sequence ID" value="KAA1416454.1"/>
    <property type="molecule type" value="Genomic_DNA"/>
</dbReference>
<dbReference type="PROSITE" id="PS51257">
    <property type="entry name" value="PROKAR_LIPOPROTEIN"/>
    <property type="match status" value="1"/>
</dbReference>